<protein>
    <recommendedName>
        <fullName evidence="4">Zinc finger PHD-type domain-containing protein</fullName>
    </recommendedName>
</protein>
<reference evidence="2" key="1">
    <citation type="submission" date="2021-02" db="EMBL/GenBank/DDBJ databases">
        <authorList>
            <person name="Steward A R."/>
        </authorList>
    </citation>
    <scope>NUCLEOTIDE SEQUENCE</scope>
</reference>
<feature type="compositionally biased region" description="Basic and acidic residues" evidence="1">
    <location>
        <begin position="1"/>
        <end position="11"/>
    </location>
</feature>
<dbReference type="SUPFAM" id="SSF57903">
    <property type="entry name" value="FYVE/PHD zinc finger"/>
    <property type="match status" value="1"/>
</dbReference>
<feature type="compositionally biased region" description="Basic residues" evidence="1">
    <location>
        <begin position="12"/>
        <end position="47"/>
    </location>
</feature>
<organism evidence="2 3">
    <name type="scientific">Pieris macdunnoughi</name>
    <dbReference type="NCBI Taxonomy" id="345717"/>
    <lineage>
        <taxon>Eukaryota</taxon>
        <taxon>Metazoa</taxon>
        <taxon>Ecdysozoa</taxon>
        <taxon>Arthropoda</taxon>
        <taxon>Hexapoda</taxon>
        <taxon>Insecta</taxon>
        <taxon>Pterygota</taxon>
        <taxon>Neoptera</taxon>
        <taxon>Endopterygota</taxon>
        <taxon>Lepidoptera</taxon>
        <taxon>Glossata</taxon>
        <taxon>Ditrysia</taxon>
        <taxon>Papilionoidea</taxon>
        <taxon>Pieridae</taxon>
        <taxon>Pierinae</taxon>
        <taxon>Pieris</taxon>
    </lineage>
</organism>
<comment type="caution">
    <text evidence="2">The sequence shown here is derived from an EMBL/GenBank/DDBJ whole genome shotgun (WGS) entry which is preliminary data.</text>
</comment>
<feature type="compositionally biased region" description="Basic residues" evidence="1">
    <location>
        <begin position="54"/>
        <end position="67"/>
    </location>
</feature>
<gene>
    <name evidence="2" type="ORF">PMACD_LOCUS10518</name>
</gene>
<name>A0A821ULW9_9NEOP</name>
<evidence type="ECO:0000313" key="2">
    <source>
        <dbReference type="EMBL" id="CAF4891604.1"/>
    </source>
</evidence>
<keyword evidence="3" id="KW-1185">Reference proteome</keyword>
<evidence type="ECO:0000256" key="1">
    <source>
        <dbReference type="SAM" id="MobiDB-lite"/>
    </source>
</evidence>
<dbReference type="AlphaFoldDB" id="A0A821ULW9"/>
<feature type="region of interest" description="Disordered" evidence="1">
    <location>
        <begin position="1"/>
        <end position="82"/>
    </location>
</feature>
<dbReference type="EMBL" id="CAJOBZ010000031">
    <property type="protein sequence ID" value="CAF4891604.1"/>
    <property type="molecule type" value="Genomic_DNA"/>
</dbReference>
<evidence type="ECO:0008006" key="4">
    <source>
        <dbReference type="Google" id="ProtNLM"/>
    </source>
</evidence>
<dbReference type="InterPro" id="IPR013083">
    <property type="entry name" value="Znf_RING/FYVE/PHD"/>
</dbReference>
<dbReference type="OrthoDB" id="6115549at2759"/>
<dbReference type="InterPro" id="IPR011011">
    <property type="entry name" value="Znf_FYVE_PHD"/>
</dbReference>
<sequence length="142" mass="16422">MEKKRVMEEKQKARKEKKANKANKAKKSKEKTSKKGKNAGQTRKNKKQVTDNGKKKKQKVVRKKKEKRHESESSGDEDDTECMFCTQPYSNDVTGEGWVRCVNCLNWGHEECAGIDSDDFDDFTCDICVTVKYDMAKKQLEF</sequence>
<evidence type="ECO:0000313" key="3">
    <source>
        <dbReference type="Proteomes" id="UP000663880"/>
    </source>
</evidence>
<dbReference type="Gene3D" id="3.30.40.10">
    <property type="entry name" value="Zinc/RING finger domain, C3HC4 (zinc finger)"/>
    <property type="match status" value="1"/>
</dbReference>
<dbReference type="Proteomes" id="UP000663880">
    <property type="component" value="Unassembled WGS sequence"/>
</dbReference>
<proteinExistence type="predicted"/>
<accession>A0A821ULW9</accession>